<dbReference type="InterPro" id="IPR051082">
    <property type="entry name" value="Pentapeptide-BTB/POZ_domain"/>
</dbReference>
<evidence type="ECO:0000313" key="2">
    <source>
        <dbReference type="Proteomes" id="UP000612893"/>
    </source>
</evidence>
<dbReference type="PANTHER" id="PTHR14136:SF17">
    <property type="entry name" value="BTB_POZ DOMAIN-CONTAINING PROTEIN KCTD9"/>
    <property type="match status" value="1"/>
</dbReference>
<name>A0A934KFJ6_9BACT</name>
<dbReference type="SUPFAM" id="SSF141571">
    <property type="entry name" value="Pentapeptide repeat-like"/>
    <property type="match status" value="1"/>
</dbReference>
<dbReference type="Pfam" id="PF13599">
    <property type="entry name" value="Pentapeptide_4"/>
    <property type="match status" value="1"/>
</dbReference>
<dbReference type="InterPro" id="IPR001646">
    <property type="entry name" value="5peptide_repeat"/>
</dbReference>
<dbReference type="Proteomes" id="UP000612893">
    <property type="component" value="Unassembled WGS sequence"/>
</dbReference>
<accession>A0A934KFJ6</accession>
<dbReference type="PANTHER" id="PTHR14136">
    <property type="entry name" value="BTB_POZ DOMAIN-CONTAINING PROTEIN KCTD9"/>
    <property type="match status" value="1"/>
</dbReference>
<dbReference type="AlphaFoldDB" id="A0A934KFJ6"/>
<keyword evidence="2" id="KW-1185">Reference proteome</keyword>
<dbReference type="Gene3D" id="2.160.20.80">
    <property type="entry name" value="E3 ubiquitin-protein ligase SopA"/>
    <property type="match status" value="1"/>
</dbReference>
<dbReference type="EMBL" id="JAEKNR010000239">
    <property type="protein sequence ID" value="MBJ7601215.1"/>
    <property type="molecule type" value="Genomic_DNA"/>
</dbReference>
<proteinExistence type="predicted"/>
<evidence type="ECO:0000313" key="1">
    <source>
        <dbReference type="EMBL" id="MBJ7601215.1"/>
    </source>
</evidence>
<comment type="caution">
    <text evidence="1">The sequence shown here is derived from an EMBL/GenBank/DDBJ whole genome shotgun (WGS) entry which is preliminary data.</text>
</comment>
<sequence length="182" mass="19954">MSEERFESGESYDGFEVRGASLADRLRMLRLSRGRFVDCDLSNAEWERPSLVDVVFERCRMTGFRIVRGRGSGISFDGCLGRYLQMERCEFKDARFTGSQLVEASFVGCQLPGAVMTGCDLTGSVMSSSRFPNADLRGSRLGGLRATWDELAGVILDPEQAMAVLKGHAGITVLPAGVDPDR</sequence>
<dbReference type="RefSeq" id="WP_338205362.1">
    <property type="nucleotide sequence ID" value="NZ_JAEKNR010000239.1"/>
</dbReference>
<organism evidence="1 2">
    <name type="scientific">Candidatus Nephthysia bennettiae</name>
    <dbReference type="NCBI Taxonomy" id="3127016"/>
    <lineage>
        <taxon>Bacteria</taxon>
        <taxon>Bacillati</taxon>
        <taxon>Candidatus Dormiibacterota</taxon>
        <taxon>Candidatus Dormibacteria</taxon>
        <taxon>Candidatus Dormibacterales</taxon>
        <taxon>Candidatus Dormibacteraceae</taxon>
        <taxon>Candidatus Nephthysia</taxon>
    </lineage>
</organism>
<gene>
    <name evidence="1" type="ORF">JF922_24470</name>
</gene>
<reference evidence="1" key="1">
    <citation type="submission" date="2020-10" db="EMBL/GenBank/DDBJ databases">
        <title>Ca. Dormibacterota MAGs.</title>
        <authorList>
            <person name="Montgomery K."/>
        </authorList>
    </citation>
    <scope>NUCLEOTIDE SEQUENCE [LARGE SCALE GENOMIC DNA]</scope>
    <source>
        <strain evidence="1">SC8812_S17_10</strain>
    </source>
</reference>
<protein>
    <submittedName>
        <fullName evidence="1">Pentapeptide repeat-containing protein</fullName>
    </submittedName>
</protein>